<name>A0A1G9YXZ6_9ACTN</name>
<dbReference type="AlphaFoldDB" id="A0A1G9YXZ6"/>
<dbReference type="GeneID" id="40832462"/>
<keyword evidence="4" id="KW-1185">Reference proteome</keyword>
<keyword evidence="2" id="KW-0732">Signal</keyword>
<dbReference type="PROSITE" id="PS51257">
    <property type="entry name" value="PROKAR_LIPOPROTEIN"/>
    <property type="match status" value="1"/>
</dbReference>
<evidence type="ECO:0000256" key="1">
    <source>
        <dbReference type="SAM" id="MobiDB-lite"/>
    </source>
</evidence>
<organism evidence="3 4">
    <name type="scientific">Streptomyces wuyuanensis</name>
    <dbReference type="NCBI Taxonomy" id="1196353"/>
    <lineage>
        <taxon>Bacteria</taxon>
        <taxon>Bacillati</taxon>
        <taxon>Actinomycetota</taxon>
        <taxon>Actinomycetes</taxon>
        <taxon>Kitasatosporales</taxon>
        <taxon>Streptomycetaceae</taxon>
        <taxon>Streptomyces</taxon>
    </lineage>
</organism>
<dbReference type="RefSeq" id="WP_093659002.1">
    <property type="nucleotide sequence ID" value="NZ_FNHI01000020.1"/>
</dbReference>
<proteinExistence type="predicted"/>
<feature type="signal peptide" evidence="2">
    <location>
        <begin position="1"/>
        <end position="21"/>
    </location>
</feature>
<feature type="region of interest" description="Disordered" evidence="1">
    <location>
        <begin position="149"/>
        <end position="169"/>
    </location>
</feature>
<evidence type="ECO:0000313" key="3">
    <source>
        <dbReference type="EMBL" id="SDN13970.1"/>
    </source>
</evidence>
<accession>A0A1G9YXZ6</accession>
<feature type="chain" id="PRO_5039565757" description="Sporulation and spore germination" evidence="2">
    <location>
        <begin position="22"/>
        <end position="195"/>
    </location>
</feature>
<evidence type="ECO:0000313" key="4">
    <source>
        <dbReference type="Proteomes" id="UP000199063"/>
    </source>
</evidence>
<dbReference type="EMBL" id="FNHI01000020">
    <property type="protein sequence ID" value="SDN13970.1"/>
    <property type="molecule type" value="Genomic_DNA"/>
</dbReference>
<sequence length="195" mass="19470">MKRSRVTAPLVGLAAALTLTACGVPPSGVIEAGEPASGMFSPDPKPSAPVVVSLYFLRDGDLTAYPRELGEPADLGAVVGRLFGGPTASEAQTATTALPRLKRAPDVTAGGDAVSVQLPNGVGPLSHPAMLQLACTVARVNSSFAALPADPGPGGASTAPPVAAQRPPAHTSVHVLGDGWTMTQSADACPGLPRP</sequence>
<evidence type="ECO:0008006" key="5">
    <source>
        <dbReference type="Google" id="ProtNLM"/>
    </source>
</evidence>
<protein>
    <recommendedName>
        <fullName evidence="5">Sporulation and spore germination</fullName>
    </recommendedName>
</protein>
<dbReference type="Proteomes" id="UP000199063">
    <property type="component" value="Unassembled WGS sequence"/>
</dbReference>
<dbReference type="STRING" id="1196353.SAMN05444921_12017"/>
<evidence type="ECO:0000256" key="2">
    <source>
        <dbReference type="SAM" id="SignalP"/>
    </source>
</evidence>
<reference evidence="4" key="1">
    <citation type="submission" date="2016-10" db="EMBL/GenBank/DDBJ databases">
        <authorList>
            <person name="Varghese N."/>
            <person name="Submissions S."/>
        </authorList>
    </citation>
    <scope>NUCLEOTIDE SEQUENCE [LARGE SCALE GENOMIC DNA]</scope>
    <source>
        <strain evidence="4">CGMCC 4.7042</strain>
    </source>
</reference>
<dbReference type="OrthoDB" id="4222562at2"/>
<gene>
    <name evidence="3" type="ORF">SAMN05444921_12017</name>
</gene>